<dbReference type="OrthoDB" id="2945091at2759"/>
<dbReference type="Proteomes" id="UP000703269">
    <property type="component" value="Unassembled WGS sequence"/>
</dbReference>
<dbReference type="EMBL" id="BPQB01000051">
    <property type="protein sequence ID" value="GJE95694.1"/>
    <property type="molecule type" value="Genomic_DNA"/>
</dbReference>
<protein>
    <recommendedName>
        <fullName evidence="3">F-box domain-containing protein</fullName>
    </recommendedName>
</protein>
<dbReference type="Gene3D" id="3.80.10.10">
    <property type="entry name" value="Ribonuclease Inhibitor"/>
    <property type="match status" value="1"/>
</dbReference>
<accession>A0A9P3LII1</accession>
<evidence type="ECO:0008006" key="3">
    <source>
        <dbReference type="Google" id="ProtNLM"/>
    </source>
</evidence>
<reference evidence="1 2" key="1">
    <citation type="submission" date="2021-08" db="EMBL/GenBank/DDBJ databases">
        <title>Draft Genome Sequence of Phanerochaete sordida strain YK-624.</title>
        <authorList>
            <person name="Mori T."/>
            <person name="Dohra H."/>
            <person name="Suzuki T."/>
            <person name="Kawagishi H."/>
            <person name="Hirai H."/>
        </authorList>
    </citation>
    <scope>NUCLEOTIDE SEQUENCE [LARGE SCALE GENOMIC DNA]</scope>
    <source>
        <strain evidence="1 2">YK-624</strain>
    </source>
</reference>
<dbReference type="InterPro" id="IPR032675">
    <property type="entry name" value="LRR_dom_sf"/>
</dbReference>
<proteinExistence type="predicted"/>
<name>A0A9P3LII1_9APHY</name>
<comment type="caution">
    <text evidence="1">The sequence shown here is derived from an EMBL/GenBank/DDBJ whole genome shotgun (WGS) entry which is preliminary data.</text>
</comment>
<evidence type="ECO:0000313" key="1">
    <source>
        <dbReference type="EMBL" id="GJE95694.1"/>
    </source>
</evidence>
<dbReference type="SUPFAM" id="SSF52047">
    <property type="entry name" value="RNI-like"/>
    <property type="match status" value="1"/>
</dbReference>
<organism evidence="1 2">
    <name type="scientific">Phanerochaete sordida</name>
    <dbReference type="NCBI Taxonomy" id="48140"/>
    <lineage>
        <taxon>Eukaryota</taxon>
        <taxon>Fungi</taxon>
        <taxon>Dikarya</taxon>
        <taxon>Basidiomycota</taxon>
        <taxon>Agaricomycotina</taxon>
        <taxon>Agaricomycetes</taxon>
        <taxon>Polyporales</taxon>
        <taxon>Phanerochaetaceae</taxon>
        <taxon>Phanerochaete</taxon>
    </lineage>
</organism>
<gene>
    <name evidence="1" type="ORF">PsYK624_118800</name>
</gene>
<keyword evidence="2" id="KW-1185">Reference proteome</keyword>
<evidence type="ECO:0000313" key="2">
    <source>
        <dbReference type="Proteomes" id="UP000703269"/>
    </source>
</evidence>
<dbReference type="AlphaFoldDB" id="A0A9P3LII1"/>
<sequence length="478" mass="54048">MALTCRGFFDPAMDALWRHPRDGMCLVDLLTDTSFARVNMDGESVEMMALRPPSASDWVRFSKYARRVHTLDVISYTETTDLPLHWCAVLEHFPGIQALPRLRSVLWEWAPECNCSHAPLLITPPLRKLVVDGLDERGIAQLIDVLPGCSETMEYLEISTRFLGEREPQLAEGLWQALAMLQRVGHLDISLYSPKAFRHLASLSNVKTLRLVIDSLDLEDTRLPFPSLTSFDISAKTDMDAVAKLLRRMALPALKHLNIIYHIIHRGTVPLHRPTAAHVQLVVQEVSKLTSLRSLTIKSSRPSSRDPVEALDASVLAPLHALRELETLDLSVLAFSLTAADIEPMARSWPRMQCLRLYQSRALFGERPLRMLSLDDILPFARLCPHLRELAVFLQLASETELEKEWTTTHANLRKLWVSDVSSPRCVHAVRLLAKNFPVVTVESFEDTRLDKVINGTIGRLVHGLYGARFDRGRDEEV</sequence>